<gene>
    <name evidence="1" type="ORF">ADL12_11210</name>
</gene>
<comment type="caution">
    <text evidence="1">The sequence shown here is derived from an EMBL/GenBank/DDBJ whole genome shotgun (WGS) entry which is preliminary data.</text>
</comment>
<proteinExistence type="predicted"/>
<accession>A0A0X3VA98</accession>
<protein>
    <submittedName>
        <fullName evidence="1">Uncharacterized protein</fullName>
    </submittedName>
</protein>
<sequence>MTIHATADASAAGAAPEAAAVRLVSLLPATWEVSGIHCSEGTAALSLLLPGDLTPQDATARITDVLRHPALRGWTRSDSG</sequence>
<dbReference type="EMBL" id="LLZG01000061">
    <property type="protein sequence ID" value="KUL41680.1"/>
    <property type="molecule type" value="Genomic_DNA"/>
</dbReference>
<dbReference type="Proteomes" id="UP000053923">
    <property type="component" value="Unassembled WGS sequence"/>
</dbReference>
<dbReference type="AlphaFoldDB" id="A0A0X3VA98"/>
<evidence type="ECO:0000313" key="2">
    <source>
        <dbReference type="Proteomes" id="UP000053923"/>
    </source>
</evidence>
<reference evidence="2" key="1">
    <citation type="submission" date="2015-10" db="EMBL/GenBank/DDBJ databases">
        <authorList>
            <person name="Ju K.-S."/>
            <person name="Doroghazi J.R."/>
            <person name="Metcalf W.W."/>
        </authorList>
    </citation>
    <scope>NUCLEOTIDE SEQUENCE [LARGE SCALE GENOMIC DNA]</scope>
    <source>
        <strain evidence="2">NRRL 3151</strain>
    </source>
</reference>
<name>A0A0X3VA98_9ACTN</name>
<keyword evidence="2" id="KW-1185">Reference proteome</keyword>
<evidence type="ECO:0000313" key="1">
    <source>
        <dbReference type="EMBL" id="KUL41680.1"/>
    </source>
</evidence>
<organism evidence="1 2">
    <name type="scientific">Streptomyces regalis</name>
    <dbReference type="NCBI Taxonomy" id="68262"/>
    <lineage>
        <taxon>Bacteria</taxon>
        <taxon>Bacillati</taxon>
        <taxon>Actinomycetota</taxon>
        <taxon>Actinomycetes</taxon>
        <taxon>Kitasatosporales</taxon>
        <taxon>Streptomycetaceae</taxon>
        <taxon>Streptomyces</taxon>
    </lineage>
</organism>